<dbReference type="PROSITE" id="PS51257">
    <property type="entry name" value="PROKAR_LIPOPROTEIN"/>
    <property type="match status" value="1"/>
</dbReference>
<dbReference type="RefSeq" id="WP_249861834.1">
    <property type="nucleotide sequence ID" value="NZ_CP027059.1"/>
</dbReference>
<sequence>MKFTIIRRLTALVCSVSLLGLLCACAGANDSASRNGAGKGGFADRTLSVFMGRGPAADVIKASLPEFESETGLRVDLQIFSNEQLSTKLTVQLDADSSSPDVFMLRPLEELKLFHKNGWLLPLDDYVRRDADYEFGDFSPSAIDSTTDNGQLLSIPLSTEQQILYYRKDLLQKAGIPVPRTLDELEEAAAKLHDPQNGVYGFVARGQKNALVTQLSSFIFSEGGDFQTGGRASLNSPDTVKGMTRYVNLLKRYGPPGVMNMGWPQAMGIFAQGKAAFYTDASAIYSSAADPDKSAVADKVGYALFPAGQAGAKPFNITAWGMAINAASAKKEAAWTFLRWATSKDLVMRSQQKGNPGARSSVWNDPQGVSGFPKEYIAVVNESIRSGVGHDRPQVISVGDARDVVGDIVIKGLLGEDVQESADKANIEFQLIMDRDNQK</sequence>
<dbReference type="InterPro" id="IPR050490">
    <property type="entry name" value="Bact_solute-bd_prot1"/>
</dbReference>
<keyword evidence="3" id="KW-1185">Reference proteome</keyword>
<accession>A0ABY4RWB0</accession>
<dbReference type="Pfam" id="PF01547">
    <property type="entry name" value="SBP_bac_1"/>
    <property type="match status" value="1"/>
</dbReference>
<dbReference type="InterPro" id="IPR006059">
    <property type="entry name" value="SBP"/>
</dbReference>
<feature type="chain" id="PRO_5045621812" evidence="1">
    <location>
        <begin position="27"/>
        <end position="439"/>
    </location>
</feature>
<proteinExistence type="predicted"/>
<dbReference type="Gene3D" id="3.40.190.10">
    <property type="entry name" value="Periplasmic binding protein-like II"/>
    <property type="match status" value="2"/>
</dbReference>
<evidence type="ECO:0000256" key="1">
    <source>
        <dbReference type="SAM" id="SignalP"/>
    </source>
</evidence>
<dbReference type="Proteomes" id="UP001057134">
    <property type="component" value="Chromosome"/>
</dbReference>
<feature type="signal peptide" evidence="1">
    <location>
        <begin position="1"/>
        <end position="26"/>
    </location>
</feature>
<dbReference type="EMBL" id="CP027059">
    <property type="protein sequence ID" value="UQZ86288.1"/>
    <property type="molecule type" value="Genomic_DNA"/>
</dbReference>
<dbReference type="PANTHER" id="PTHR43649">
    <property type="entry name" value="ARABINOSE-BINDING PROTEIN-RELATED"/>
    <property type="match status" value="1"/>
</dbReference>
<dbReference type="SUPFAM" id="SSF53850">
    <property type="entry name" value="Periplasmic binding protein-like II"/>
    <property type="match status" value="1"/>
</dbReference>
<dbReference type="CDD" id="cd13585">
    <property type="entry name" value="PBP2_TMBP_like"/>
    <property type="match status" value="1"/>
</dbReference>
<organism evidence="2 3">
    <name type="scientific">Paenibacillus konkukensis</name>
    <dbReference type="NCBI Taxonomy" id="2020716"/>
    <lineage>
        <taxon>Bacteria</taxon>
        <taxon>Bacillati</taxon>
        <taxon>Bacillota</taxon>
        <taxon>Bacilli</taxon>
        <taxon>Bacillales</taxon>
        <taxon>Paenibacillaceae</taxon>
        <taxon>Paenibacillus</taxon>
    </lineage>
</organism>
<reference evidence="2" key="2">
    <citation type="journal article" date="2021" name="J Anim Sci Technol">
        <title>Complete genome sequence of Paenibacillus konkukensis sp. nov. SK3146 as a potential probiotic strain.</title>
        <authorList>
            <person name="Jung H.I."/>
            <person name="Park S."/>
            <person name="Niu K.M."/>
            <person name="Lee S.W."/>
            <person name="Kothari D."/>
            <person name="Yi K.J."/>
            <person name="Kim S.K."/>
        </authorList>
    </citation>
    <scope>NUCLEOTIDE SEQUENCE</scope>
    <source>
        <strain evidence="2">SK3146</strain>
    </source>
</reference>
<gene>
    <name evidence="2" type="ORF">SK3146_05581</name>
</gene>
<evidence type="ECO:0000313" key="2">
    <source>
        <dbReference type="EMBL" id="UQZ86288.1"/>
    </source>
</evidence>
<reference evidence="2" key="1">
    <citation type="submission" date="2018-02" db="EMBL/GenBank/DDBJ databases">
        <authorList>
            <person name="Kim S.-K."/>
            <person name="Jung H.-I."/>
            <person name="Lee S.-W."/>
        </authorList>
    </citation>
    <scope>NUCLEOTIDE SEQUENCE</scope>
    <source>
        <strain evidence="2">SK3146</strain>
    </source>
</reference>
<keyword evidence="1" id="KW-0732">Signal</keyword>
<evidence type="ECO:0000313" key="3">
    <source>
        <dbReference type="Proteomes" id="UP001057134"/>
    </source>
</evidence>
<name>A0ABY4RWB0_9BACL</name>
<protein>
    <submittedName>
        <fullName evidence="2">ABC transporter-binding protein</fullName>
    </submittedName>
</protein>
<dbReference type="PANTHER" id="PTHR43649:SF12">
    <property type="entry name" value="DIACETYLCHITOBIOSE BINDING PROTEIN DASA"/>
    <property type="match status" value="1"/>
</dbReference>